<evidence type="ECO:0000313" key="2">
    <source>
        <dbReference type="Proteomes" id="UP000324222"/>
    </source>
</evidence>
<accession>A0A5B7HK33</accession>
<keyword evidence="2" id="KW-1185">Reference proteome</keyword>
<reference evidence="1 2" key="1">
    <citation type="submission" date="2019-05" db="EMBL/GenBank/DDBJ databases">
        <title>Another draft genome of Portunus trituberculatus and its Hox gene families provides insights of decapod evolution.</title>
        <authorList>
            <person name="Jeong J.-H."/>
            <person name="Song I."/>
            <person name="Kim S."/>
            <person name="Choi T."/>
            <person name="Kim D."/>
            <person name="Ryu S."/>
            <person name="Kim W."/>
        </authorList>
    </citation>
    <scope>NUCLEOTIDE SEQUENCE [LARGE SCALE GENOMIC DNA]</scope>
    <source>
        <tissue evidence="1">Muscle</tissue>
    </source>
</reference>
<organism evidence="1 2">
    <name type="scientific">Portunus trituberculatus</name>
    <name type="common">Swimming crab</name>
    <name type="synonym">Neptunus trituberculatus</name>
    <dbReference type="NCBI Taxonomy" id="210409"/>
    <lineage>
        <taxon>Eukaryota</taxon>
        <taxon>Metazoa</taxon>
        <taxon>Ecdysozoa</taxon>
        <taxon>Arthropoda</taxon>
        <taxon>Crustacea</taxon>
        <taxon>Multicrustacea</taxon>
        <taxon>Malacostraca</taxon>
        <taxon>Eumalacostraca</taxon>
        <taxon>Eucarida</taxon>
        <taxon>Decapoda</taxon>
        <taxon>Pleocyemata</taxon>
        <taxon>Brachyura</taxon>
        <taxon>Eubrachyura</taxon>
        <taxon>Portunoidea</taxon>
        <taxon>Portunidae</taxon>
        <taxon>Portuninae</taxon>
        <taxon>Portunus</taxon>
    </lineage>
</organism>
<protein>
    <submittedName>
        <fullName evidence="1">Uncharacterized protein</fullName>
    </submittedName>
</protein>
<dbReference type="Proteomes" id="UP000324222">
    <property type="component" value="Unassembled WGS sequence"/>
</dbReference>
<dbReference type="EMBL" id="VSRR010030910">
    <property type="protein sequence ID" value="MPC70316.1"/>
    <property type="molecule type" value="Genomic_DNA"/>
</dbReference>
<comment type="caution">
    <text evidence="1">The sequence shown here is derived from an EMBL/GenBank/DDBJ whole genome shotgun (WGS) entry which is preliminary data.</text>
</comment>
<gene>
    <name evidence="1" type="ORF">E2C01_064560</name>
</gene>
<evidence type="ECO:0000313" key="1">
    <source>
        <dbReference type="EMBL" id="MPC70316.1"/>
    </source>
</evidence>
<sequence length="53" mass="5885">MCAGYLSPNSSDYSKFFDYLTSKVEHILSPSLEISKFTTSFGFSLPSLTILVN</sequence>
<name>A0A5B7HK33_PORTR</name>
<dbReference type="AlphaFoldDB" id="A0A5B7HK33"/>
<proteinExistence type="predicted"/>